<accession>U1LQ12</accession>
<dbReference type="AlphaFoldDB" id="U1LQ12"/>
<name>U1LQ12_9MICO</name>
<evidence type="ECO:0000313" key="2">
    <source>
        <dbReference type="Proteomes" id="UP000016462"/>
    </source>
</evidence>
<dbReference type="Proteomes" id="UP000016462">
    <property type="component" value="Unassembled WGS sequence"/>
</dbReference>
<organism evidence="1 2">
    <name type="scientific">Agrococcus pavilionensis RW1</name>
    <dbReference type="NCBI Taxonomy" id="1330458"/>
    <lineage>
        <taxon>Bacteria</taxon>
        <taxon>Bacillati</taxon>
        <taxon>Actinomycetota</taxon>
        <taxon>Actinomycetes</taxon>
        <taxon>Micrococcales</taxon>
        <taxon>Microbacteriaceae</taxon>
        <taxon>Agrococcus</taxon>
    </lineage>
</organism>
<dbReference type="RefSeq" id="WP_021010777.1">
    <property type="nucleotide sequence ID" value="NZ_ASHR01000026.1"/>
</dbReference>
<comment type="caution">
    <text evidence="1">The sequence shown here is derived from an EMBL/GenBank/DDBJ whole genome shotgun (WGS) entry which is preliminary data.</text>
</comment>
<protein>
    <submittedName>
        <fullName evidence="1">Uncharacterized protein</fullName>
    </submittedName>
</protein>
<gene>
    <name evidence="1" type="ORF">L332_06530</name>
</gene>
<dbReference type="EMBL" id="ASHR01000026">
    <property type="protein sequence ID" value="ERG64107.1"/>
    <property type="molecule type" value="Genomic_DNA"/>
</dbReference>
<sequence>MLTTEAITALPLHSASAWQPGYPAPAVDAWRARVLAFAAAPESADGEAALADVIAGAVSLPSTIALSGARYRTADVDALLDLVAGALPEPEWPEGSRPE</sequence>
<keyword evidence="2" id="KW-1185">Reference proteome</keyword>
<reference evidence="1 2" key="1">
    <citation type="journal article" date="2013" name="Genome Announc.">
        <title>First draft genome sequence from a member of the genus agrococcus, isolated from modern microbialites.</title>
        <authorList>
            <person name="White R.A.III."/>
            <person name="Grassa C.J."/>
            <person name="Suttle C.A."/>
        </authorList>
    </citation>
    <scope>NUCLEOTIDE SEQUENCE [LARGE SCALE GENOMIC DNA]</scope>
    <source>
        <strain evidence="1 2">RW1</strain>
    </source>
</reference>
<evidence type="ECO:0000313" key="1">
    <source>
        <dbReference type="EMBL" id="ERG64107.1"/>
    </source>
</evidence>
<proteinExistence type="predicted"/>